<dbReference type="Gene3D" id="3.80.10.10">
    <property type="entry name" value="Ribonuclease Inhibitor"/>
    <property type="match status" value="1"/>
</dbReference>
<evidence type="ECO:0000313" key="1">
    <source>
        <dbReference type="EMBL" id="PWZ01022.1"/>
    </source>
</evidence>
<dbReference type="SUPFAM" id="SSF52047">
    <property type="entry name" value="RNI-like"/>
    <property type="match status" value="1"/>
</dbReference>
<sequence length="663" mass="73688">MDVDDLSLPDTSLEHVIETSPSGRTFRLPLGTVASEDDDDDIPLSAARLFSLLESKKICHRLYLSHNQLSDHALGQVLHKITKRTSQDILKDTQGDEHRFWLRVLALLSSPPQLLQPMDACTYIRELILDGNNLTERILPLISIFVAHNPHLRRLSLGANNIHPDASDMSLLAQCIGSSMLRSFCMSVNPITVDPFIAFFDALPAKGCSLQSLEFSNVLDDFQQGREAIPPEVRKAARAVARLVSNPRRCRNLRRLCLSGNGFGNRCKRTIYAALVGSLSNLKPRVPPASPTSPVEQQQTAKRGGLHERFLYPASLRLPNTSVYEVQMYGFLGQPWRNPSQDDSGISSGLNQVNDMLALIPPDRHENVVRYLLSRSGYFSATLSPPNSSDSGFEAQASQVSTTRSLSSVNQATETHLLDGDDANEIEALIASVGGDLENWTEAFVDAFEIDSGVQDVDEHQLREARRNDLEHANELCRHTALRVLAAARTLGCCASGVSSTLRPSKQPMPMEAQNNSPLEGFHLLPPELRLLVLRHLDDQAALSEQQFNNVISFACERSTIGYGEDDFDWNRIVEIDLGSTPSSSSTIPSLPWSWYECFSERGTPRDWFAEHIDPDFRSTMPGTASHSPPSPAVLAFWECTQTQCMDNSIFMHWQHEPTKLKP</sequence>
<gene>
    <name evidence="1" type="ORF">BCV70DRAFT_88311</name>
</gene>
<reference evidence="1 2" key="1">
    <citation type="journal article" date="2018" name="Mol. Biol. Evol.">
        <title>Broad Genomic Sampling Reveals a Smut Pathogenic Ancestry of the Fungal Clade Ustilaginomycotina.</title>
        <authorList>
            <person name="Kijpornyongpan T."/>
            <person name="Mondo S.J."/>
            <person name="Barry K."/>
            <person name="Sandor L."/>
            <person name="Lee J."/>
            <person name="Lipzen A."/>
            <person name="Pangilinan J."/>
            <person name="LaButti K."/>
            <person name="Hainaut M."/>
            <person name="Henrissat B."/>
            <person name="Grigoriev I.V."/>
            <person name="Spatafora J.W."/>
            <person name="Aime M.C."/>
        </authorList>
    </citation>
    <scope>NUCLEOTIDE SEQUENCE [LARGE SCALE GENOMIC DNA]</scope>
    <source>
        <strain evidence="1 2">MCA 3645</strain>
    </source>
</reference>
<dbReference type="STRING" id="1882483.A0A317XSD9"/>
<dbReference type="EMBL" id="KZ819191">
    <property type="protein sequence ID" value="PWZ01022.1"/>
    <property type="molecule type" value="Genomic_DNA"/>
</dbReference>
<dbReference type="Pfam" id="PF13516">
    <property type="entry name" value="LRR_6"/>
    <property type="match status" value="1"/>
</dbReference>
<dbReference type="OrthoDB" id="120976at2759"/>
<dbReference type="AlphaFoldDB" id="A0A317XSD9"/>
<dbReference type="Proteomes" id="UP000246740">
    <property type="component" value="Unassembled WGS sequence"/>
</dbReference>
<accession>A0A317XSD9</accession>
<keyword evidence="2" id="KW-1185">Reference proteome</keyword>
<dbReference type="InterPro" id="IPR032675">
    <property type="entry name" value="LRR_dom_sf"/>
</dbReference>
<organism evidence="1 2">
    <name type="scientific">Testicularia cyperi</name>
    <dbReference type="NCBI Taxonomy" id="1882483"/>
    <lineage>
        <taxon>Eukaryota</taxon>
        <taxon>Fungi</taxon>
        <taxon>Dikarya</taxon>
        <taxon>Basidiomycota</taxon>
        <taxon>Ustilaginomycotina</taxon>
        <taxon>Ustilaginomycetes</taxon>
        <taxon>Ustilaginales</taxon>
        <taxon>Anthracoideaceae</taxon>
        <taxon>Testicularia</taxon>
    </lineage>
</organism>
<dbReference type="InterPro" id="IPR001611">
    <property type="entry name" value="Leu-rich_rpt"/>
</dbReference>
<proteinExistence type="predicted"/>
<protein>
    <recommendedName>
        <fullName evidence="3">RNI-like protein</fullName>
    </recommendedName>
</protein>
<dbReference type="InParanoid" id="A0A317XSD9"/>
<evidence type="ECO:0000313" key="2">
    <source>
        <dbReference type="Proteomes" id="UP000246740"/>
    </source>
</evidence>
<name>A0A317XSD9_9BASI</name>
<evidence type="ECO:0008006" key="3">
    <source>
        <dbReference type="Google" id="ProtNLM"/>
    </source>
</evidence>